<keyword evidence="11" id="KW-0325">Glycoprotein</keyword>
<feature type="region of interest" description="Disordered" evidence="12">
    <location>
        <begin position="147"/>
        <end position="252"/>
    </location>
</feature>
<keyword evidence="4" id="KW-0812">Transmembrane</keyword>
<dbReference type="Proteomes" id="UP000008021">
    <property type="component" value="Chromosome 12"/>
</dbReference>
<dbReference type="PROSITE" id="PS00108">
    <property type="entry name" value="PROTEIN_KINASE_ST"/>
    <property type="match status" value="1"/>
</dbReference>
<dbReference type="Gene3D" id="1.10.510.10">
    <property type="entry name" value="Transferase(Phosphotransferase) domain 1"/>
    <property type="match status" value="1"/>
</dbReference>
<keyword evidence="3" id="KW-0808">Transferase</keyword>
<evidence type="ECO:0000256" key="1">
    <source>
        <dbReference type="ARBA" id="ARBA00004479"/>
    </source>
</evidence>
<protein>
    <recommendedName>
        <fullName evidence="13">Protein kinase domain-containing protein</fullName>
    </recommendedName>
</protein>
<keyword evidence="6" id="KW-0547">Nucleotide-binding</keyword>
<dbReference type="GO" id="GO:0007166">
    <property type="term" value="P:cell surface receptor signaling pathway"/>
    <property type="evidence" value="ECO:0007669"/>
    <property type="project" value="InterPro"/>
</dbReference>
<keyword evidence="2" id="KW-0723">Serine/threonine-protein kinase</keyword>
<dbReference type="InterPro" id="IPR059179">
    <property type="entry name" value="MLKL-like_MCAfunc"/>
</dbReference>
<sequence>MADPVSSLKHITQMALKIKEAVDTVRRNKEDCLQIRRRVVRVSDILSQLQETGNIMSNPAMSAALEDLSETLRHAHTLVVSCQEKNVVCLLCAATALSKKLRRVNDDISDQMMVGIFVTTVHTTIALSQIQGDAQHDVMYALPRTEITDDIEATLPKKEEPKPPSPPREAEPEPEPPLPPPEEPTPLVRNEPSPAPTPEKPEATQVVKCHPSPERKSTYTAPQEKPEATLVVECHPSPERKSTYPTPPEKPEATLVVECHPSPKRKSTYPAPPEKPEATLVLECYPSSEEEPTPPLSPQIGEVRAEDSGFRYRTARTSSASSMASSRPISGKQKFQKRTLMKLGFSEMEIATHHFATRIGQGGSATFYKGVLRDGLEVAIRKHENAHPNRYDDKPEMHRLIHLCSMLEHKNIVKVLGYCDENRGVDFSNENTPKEVVGEQLDWSSRFQIIQGITQGIIYLHTHSGKPTIVHLDLKPDNILLDSDMNPKIGDFGLAKVLEDDEINASVRGTLGYMPPEYIVEGVISVKNDVYGFGVTLLETISGMSKSGRDTRHQASIEWAWGKRNSGVMNKLFDPSLCDNSQLKEIKRCIEIGLLCTQKKPTDRPTMPDVLQMLQGTKKVPTPKQPGYIKRVREAERYKQV</sequence>
<dbReference type="AlphaFoldDB" id="A0A0E0FAW2"/>
<dbReference type="InterPro" id="IPR000719">
    <property type="entry name" value="Prot_kinase_dom"/>
</dbReference>
<evidence type="ECO:0000256" key="8">
    <source>
        <dbReference type="ARBA" id="ARBA00022840"/>
    </source>
</evidence>
<dbReference type="GO" id="GO:0004674">
    <property type="term" value="F:protein serine/threonine kinase activity"/>
    <property type="evidence" value="ECO:0007669"/>
    <property type="project" value="UniProtKB-KW"/>
</dbReference>
<organism evidence="14">
    <name type="scientific">Oryza meridionalis</name>
    <dbReference type="NCBI Taxonomy" id="40149"/>
    <lineage>
        <taxon>Eukaryota</taxon>
        <taxon>Viridiplantae</taxon>
        <taxon>Streptophyta</taxon>
        <taxon>Embryophyta</taxon>
        <taxon>Tracheophyta</taxon>
        <taxon>Spermatophyta</taxon>
        <taxon>Magnoliopsida</taxon>
        <taxon>Liliopsida</taxon>
        <taxon>Poales</taxon>
        <taxon>Poaceae</taxon>
        <taxon>BOP clade</taxon>
        <taxon>Oryzoideae</taxon>
        <taxon>Oryzeae</taxon>
        <taxon>Oryzinae</taxon>
        <taxon>Oryza</taxon>
    </lineage>
</organism>
<feature type="domain" description="Protein kinase" evidence="13">
    <location>
        <begin position="353"/>
        <end position="628"/>
    </location>
</feature>
<evidence type="ECO:0000256" key="10">
    <source>
        <dbReference type="ARBA" id="ARBA00023136"/>
    </source>
</evidence>
<evidence type="ECO:0000256" key="5">
    <source>
        <dbReference type="ARBA" id="ARBA00022729"/>
    </source>
</evidence>
<dbReference type="PANTHER" id="PTHR27006:SF601">
    <property type="entry name" value="PROTEIN KINASE DOMAIN-CONTAINING PROTEIN"/>
    <property type="match status" value="1"/>
</dbReference>
<dbReference type="SUPFAM" id="SSF56112">
    <property type="entry name" value="Protein kinase-like (PK-like)"/>
    <property type="match status" value="1"/>
</dbReference>
<evidence type="ECO:0000256" key="7">
    <source>
        <dbReference type="ARBA" id="ARBA00022777"/>
    </source>
</evidence>
<keyword evidence="7" id="KW-0418">Kinase</keyword>
<keyword evidence="15" id="KW-1185">Reference proteome</keyword>
<evidence type="ECO:0000313" key="14">
    <source>
        <dbReference type="EnsemblPlants" id="OMERI12G05060.4"/>
    </source>
</evidence>
<keyword evidence="10" id="KW-0472">Membrane</keyword>
<evidence type="ECO:0000256" key="11">
    <source>
        <dbReference type="ARBA" id="ARBA00023180"/>
    </source>
</evidence>
<evidence type="ECO:0000256" key="4">
    <source>
        <dbReference type="ARBA" id="ARBA00022692"/>
    </source>
</evidence>
<keyword evidence="5" id="KW-0732">Signal</keyword>
<dbReference type="InterPro" id="IPR011009">
    <property type="entry name" value="Kinase-like_dom_sf"/>
</dbReference>
<evidence type="ECO:0000256" key="6">
    <source>
        <dbReference type="ARBA" id="ARBA00022741"/>
    </source>
</evidence>
<keyword evidence="9" id="KW-1133">Transmembrane helix</keyword>
<evidence type="ECO:0000256" key="9">
    <source>
        <dbReference type="ARBA" id="ARBA00022989"/>
    </source>
</evidence>
<dbReference type="eggNOG" id="ENOG502QWDY">
    <property type="taxonomic scope" value="Eukaryota"/>
</dbReference>
<dbReference type="Pfam" id="PF22215">
    <property type="entry name" value="MLKL_N"/>
    <property type="match status" value="1"/>
</dbReference>
<dbReference type="Gene3D" id="3.30.200.20">
    <property type="entry name" value="Phosphorylase Kinase, domain 1"/>
    <property type="match status" value="1"/>
</dbReference>
<dbReference type="CDD" id="cd21037">
    <property type="entry name" value="MLKL_NTD"/>
    <property type="match status" value="1"/>
</dbReference>
<name>A0A0E0FAW2_9ORYZ</name>
<dbReference type="STRING" id="40149.A0A0E0FAW2"/>
<reference evidence="14" key="2">
    <citation type="submission" date="2018-05" db="EMBL/GenBank/DDBJ databases">
        <title>OmerRS3 (Oryza meridionalis Reference Sequence Version 3).</title>
        <authorList>
            <person name="Zhang J."/>
            <person name="Kudrna D."/>
            <person name="Lee S."/>
            <person name="Talag J."/>
            <person name="Welchert J."/>
            <person name="Wing R.A."/>
        </authorList>
    </citation>
    <scope>NUCLEOTIDE SEQUENCE [LARGE SCALE GENOMIC DNA]</scope>
    <source>
        <strain evidence="14">cv. OR44</strain>
    </source>
</reference>
<dbReference type="PANTHER" id="PTHR27006">
    <property type="entry name" value="PROMASTIGOTE SURFACE ANTIGEN PROTEIN PSA"/>
    <property type="match status" value="1"/>
</dbReference>
<accession>A0A0E0FAW2</accession>
<dbReference type="Gramene" id="OMERI12G05060.4">
    <property type="protein sequence ID" value="OMERI12G05060.4"/>
    <property type="gene ID" value="OMERI12G05060"/>
</dbReference>
<dbReference type="Pfam" id="PF00069">
    <property type="entry name" value="Pkinase"/>
    <property type="match status" value="1"/>
</dbReference>
<dbReference type="InterPro" id="IPR036537">
    <property type="entry name" value="Adaptor_Cbl_N_dom_sf"/>
</dbReference>
<dbReference type="SMART" id="SM00220">
    <property type="entry name" value="S_TKc"/>
    <property type="match status" value="1"/>
</dbReference>
<evidence type="ECO:0000259" key="13">
    <source>
        <dbReference type="PROSITE" id="PS50011"/>
    </source>
</evidence>
<dbReference type="EnsemblPlants" id="OMERI12G05060.4">
    <property type="protein sequence ID" value="OMERI12G05060.4"/>
    <property type="gene ID" value="OMERI12G05060"/>
</dbReference>
<keyword evidence="8" id="KW-0067">ATP-binding</keyword>
<dbReference type="GO" id="GO:0005524">
    <property type="term" value="F:ATP binding"/>
    <property type="evidence" value="ECO:0007669"/>
    <property type="project" value="UniProtKB-KW"/>
</dbReference>
<evidence type="ECO:0000256" key="3">
    <source>
        <dbReference type="ARBA" id="ARBA00022679"/>
    </source>
</evidence>
<dbReference type="GO" id="GO:0016020">
    <property type="term" value="C:membrane"/>
    <property type="evidence" value="ECO:0007669"/>
    <property type="project" value="UniProtKB-SubCell"/>
</dbReference>
<dbReference type="FunFam" id="3.30.200.20:FF:000944">
    <property type="entry name" value="Leucine-rich repeat protein kinase family protein"/>
    <property type="match status" value="1"/>
</dbReference>
<dbReference type="PROSITE" id="PS50011">
    <property type="entry name" value="PROTEIN_KINASE_DOM"/>
    <property type="match status" value="1"/>
</dbReference>
<dbReference type="InterPro" id="IPR054000">
    <property type="entry name" value="MLKL_N"/>
</dbReference>
<reference evidence="14" key="1">
    <citation type="submission" date="2015-04" db="UniProtKB">
        <authorList>
            <consortium name="EnsemblPlants"/>
        </authorList>
    </citation>
    <scope>IDENTIFICATION</scope>
</reference>
<dbReference type="FunFam" id="1.10.510.10:FF:000590">
    <property type="entry name" value="PR5-like receptor kinase"/>
    <property type="match status" value="1"/>
</dbReference>
<dbReference type="InterPro" id="IPR008271">
    <property type="entry name" value="Ser/Thr_kinase_AS"/>
</dbReference>
<comment type="subcellular location">
    <subcellularLocation>
        <location evidence="1">Membrane</location>
        <topology evidence="1">Single-pass type I membrane protein</topology>
    </subcellularLocation>
</comment>
<proteinExistence type="predicted"/>
<evidence type="ECO:0000313" key="15">
    <source>
        <dbReference type="Proteomes" id="UP000008021"/>
    </source>
</evidence>
<feature type="compositionally biased region" description="Pro residues" evidence="12">
    <location>
        <begin position="175"/>
        <end position="184"/>
    </location>
</feature>
<dbReference type="Gene3D" id="1.20.930.20">
    <property type="entry name" value="Adaptor protein Cbl, N-terminal domain"/>
    <property type="match status" value="1"/>
</dbReference>
<evidence type="ECO:0000256" key="12">
    <source>
        <dbReference type="SAM" id="MobiDB-lite"/>
    </source>
</evidence>
<evidence type="ECO:0000256" key="2">
    <source>
        <dbReference type="ARBA" id="ARBA00022527"/>
    </source>
</evidence>